<proteinExistence type="predicted"/>
<dbReference type="EMBL" id="MUNK01000044">
    <property type="protein sequence ID" value="OTA35425.1"/>
    <property type="molecule type" value="Genomic_DNA"/>
</dbReference>
<organism evidence="1 2">
    <name type="scientific">Hortaea werneckii EXF-2000</name>
    <dbReference type="NCBI Taxonomy" id="1157616"/>
    <lineage>
        <taxon>Eukaryota</taxon>
        <taxon>Fungi</taxon>
        <taxon>Dikarya</taxon>
        <taxon>Ascomycota</taxon>
        <taxon>Pezizomycotina</taxon>
        <taxon>Dothideomycetes</taxon>
        <taxon>Dothideomycetidae</taxon>
        <taxon>Mycosphaerellales</taxon>
        <taxon>Teratosphaeriaceae</taxon>
        <taxon>Hortaea</taxon>
    </lineage>
</organism>
<evidence type="ECO:0000313" key="2">
    <source>
        <dbReference type="Proteomes" id="UP000194280"/>
    </source>
</evidence>
<comment type="caution">
    <text evidence="1">The sequence shown here is derived from an EMBL/GenBank/DDBJ whole genome shotgun (WGS) entry which is preliminary data.</text>
</comment>
<dbReference type="VEuPathDB" id="FungiDB:BTJ68_03832"/>
<evidence type="ECO:0000313" key="1">
    <source>
        <dbReference type="EMBL" id="OTA35425.1"/>
    </source>
</evidence>
<dbReference type="InParanoid" id="A0A1Z5THF8"/>
<gene>
    <name evidence="1" type="ORF">BTJ68_03832</name>
</gene>
<reference evidence="1 2" key="1">
    <citation type="submission" date="2017-01" db="EMBL/GenBank/DDBJ databases">
        <title>The recent genome duplication of the halophilic yeast Hortaea werneckii: insights from long-read sequencing.</title>
        <authorList>
            <person name="Sinha S."/>
            <person name="Flibotte S."/>
            <person name="Neira M."/>
            <person name="Lenassi M."/>
            <person name="Gostincar C."/>
            <person name="Stajich J.E."/>
            <person name="Nislow C.E."/>
        </authorList>
    </citation>
    <scope>NUCLEOTIDE SEQUENCE [LARGE SCALE GENOMIC DNA]</scope>
    <source>
        <strain evidence="1 2">EXF-2000</strain>
    </source>
</reference>
<protein>
    <submittedName>
        <fullName evidence="1">Uncharacterized protein</fullName>
    </submittedName>
</protein>
<name>A0A1Z5THF8_HORWE</name>
<dbReference type="Proteomes" id="UP000194280">
    <property type="component" value="Unassembled WGS sequence"/>
</dbReference>
<dbReference type="AlphaFoldDB" id="A0A1Z5THF8"/>
<sequence length="63" mass="6842">MHSGVVCVERISDKTRLLLCDDDRIGKVKEVNNVLLGFGRELTLPKKSISSWSPSSSTVAGNP</sequence>
<keyword evidence="2" id="KW-1185">Reference proteome</keyword>
<accession>A0A1Z5THF8</accession>